<comment type="caution">
    <text evidence="2">The sequence shown here is derived from an EMBL/GenBank/DDBJ whole genome shotgun (WGS) entry which is preliminary data.</text>
</comment>
<feature type="compositionally biased region" description="Polar residues" evidence="1">
    <location>
        <begin position="179"/>
        <end position="190"/>
    </location>
</feature>
<feature type="region of interest" description="Disordered" evidence="1">
    <location>
        <begin position="157"/>
        <end position="191"/>
    </location>
</feature>
<reference evidence="2 3" key="1">
    <citation type="submission" date="2023-01" db="EMBL/GenBank/DDBJ databases">
        <title>Analysis of 21 Apiospora genomes using comparative genomics revels a genus with tremendous synthesis potential of carbohydrate active enzymes and secondary metabolites.</title>
        <authorList>
            <person name="Sorensen T."/>
        </authorList>
    </citation>
    <scope>NUCLEOTIDE SEQUENCE [LARGE SCALE GENOMIC DNA]</scope>
    <source>
        <strain evidence="2 3">CBS 117206</strain>
    </source>
</reference>
<dbReference type="EMBL" id="JAQQWP010000008">
    <property type="protein sequence ID" value="KAK8106271.1"/>
    <property type="molecule type" value="Genomic_DNA"/>
</dbReference>
<evidence type="ECO:0000313" key="2">
    <source>
        <dbReference type="EMBL" id="KAK8106271.1"/>
    </source>
</evidence>
<dbReference type="Proteomes" id="UP001392437">
    <property type="component" value="Unassembled WGS sequence"/>
</dbReference>
<sequence>MSPSLNLPNPHRHLHNHPRQFDHIESERQHLEWLLYEQGRRADGLFSRVAATDVAIDTAYDDPRSHGIDQEYRRRQAHKYRARIQRLIDKSVEREKEILSRLGEIHLESQYRERWLMVEQQKTFLRQQRGGQQWRQQQQRDWDWEYGQGQAAYADDHWNKARRQKSGTDASYRPHHLEPTNTASGSSYARRQQRQHVYSVDYLPYTTARPQAWYIDPFASTGSDQRHRRRTP</sequence>
<proteinExistence type="predicted"/>
<name>A0AAW0QM32_9PEZI</name>
<keyword evidence="3" id="KW-1185">Reference proteome</keyword>
<protein>
    <submittedName>
        <fullName evidence="2">Uncharacterized protein</fullName>
    </submittedName>
</protein>
<gene>
    <name evidence="2" type="ORF">PG999_009630</name>
</gene>
<evidence type="ECO:0000256" key="1">
    <source>
        <dbReference type="SAM" id="MobiDB-lite"/>
    </source>
</evidence>
<accession>A0AAW0QM32</accession>
<evidence type="ECO:0000313" key="3">
    <source>
        <dbReference type="Proteomes" id="UP001392437"/>
    </source>
</evidence>
<dbReference type="AlphaFoldDB" id="A0AAW0QM32"/>
<organism evidence="2 3">
    <name type="scientific">Apiospora kogelbergensis</name>
    <dbReference type="NCBI Taxonomy" id="1337665"/>
    <lineage>
        <taxon>Eukaryota</taxon>
        <taxon>Fungi</taxon>
        <taxon>Dikarya</taxon>
        <taxon>Ascomycota</taxon>
        <taxon>Pezizomycotina</taxon>
        <taxon>Sordariomycetes</taxon>
        <taxon>Xylariomycetidae</taxon>
        <taxon>Amphisphaeriales</taxon>
        <taxon>Apiosporaceae</taxon>
        <taxon>Apiospora</taxon>
    </lineage>
</organism>